<evidence type="ECO:0000256" key="1">
    <source>
        <dbReference type="SAM" id="MobiDB-lite"/>
    </source>
</evidence>
<feature type="region of interest" description="Disordered" evidence="1">
    <location>
        <begin position="1"/>
        <end position="38"/>
    </location>
</feature>
<organism evidence="2">
    <name type="scientific">Anguilla anguilla</name>
    <name type="common">European freshwater eel</name>
    <name type="synonym">Muraena anguilla</name>
    <dbReference type="NCBI Taxonomy" id="7936"/>
    <lineage>
        <taxon>Eukaryota</taxon>
        <taxon>Metazoa</taxon>
        <taxon>Chordata</taxon>
        <taxon>Craniata</taxon>
        <taxon>Vertebrata</taxon>
        <taxon>Euteleostomi</taxon>
        <taxon>Actinopterygii</taxon>
        <taxon>Neopterygii</taxon>
        <taxon>Teleostei</taxon>
        <taxon>Anguilliformes</taxon>
        <taxon>Anguillidae</taxon>
        <taxon>Anguilla</taxon>
    </lineage>
</organism>
<reference evidence="2" key="2">
    <citation type="journal article" date="2015" name="Fish Shellfish Immunol.">
        <title>Early steps in the European eel (Anguilla anguilla)-Vibrio vulnificus interaction in the gills: Role of the RtxA13 toxin.</title>
        <authorList>
            <person name="Callol A."/>
            <person name="Pajuelo D."/>
            <person name="Ebbesson L."/>
            <person name="Teles M."/>
            <person name="MacKenzie S."/>
            <person name="Amaro C."/>
        </authorList>
    </citation>
    <scope>NUCLEOTIDE SEQUENCE</scope>
</reference>
<feature type="compositionally biased region" description="Basic residues" evidence="1">
    <location>
        <begin position="13"/>
        <end position="24"/>
    </location>
</feature>
<feature type="compositionally biased region" description="Basic and acidic residues" evidence="1">
    <location>
        <begin position="28"/>
        <end position="38"/>
    </location>
</feature>
<accession>A0A0E9UW63</accession>
<proteinExistence type="predicted"/>
<name>A0A0E9UW63_ANGAN</name>
<sequence>MQRKRENSATCSKRIRKKRGKRRNYNTDFRRESNTLRF</sequence>
<evidence type="ECO:0000313" key="2">
    <source>
        <dbReference type="EMBL" id="JAH69981.1"/>
    </source>
</evidence>
<dbReference type="AlphaFoldDB" id="A0A0E9UW63"/>
<protein>
    <submittedName>
        <fullName evidence="2">Uncharacterized protein</fullName>
    </submittedName>
</protein>
<dbReference type="EMBL" id="GBXM01038596">
    <property type="protein sequence ID" value="JAH69981.1"/>
    <property type="molecule type" value="Transcribed_RNA"/>
</dbReference>
<reference evidence="2" key="1">
    <citation type="submission" date="2014-11" db="EMBL/GenBank/DDBJ databases">
        <authorList>
            <person name="Amaro Gonzalez C."/>
        </authorList>
    </citation>
    <scope>NUCLEOTIDE SEQUENCE</scope>
</reference>